<evidence type="ECO:0000256" key="7">
    <source>
        <dbReference type="PIRSR" id="PIRSR000216-1"/>
    </source>
</evidence>
<name>A0A3D8L8G9_9BACT</name>
<organism evidence="8 9">
    <name type="scientific">Pontibacter diazotrophicus</name>
    <dbReference type="NCBI Taxonomy" id="1400979"/>
    <lineage>
        <taxon>Bacteria</taxon>
        <taxon>Pseudomonadati</taxon>
        <taxon>Bacteroidota</taxon>
        <taxon>Cytophagia</taxon>
        <taxon>Cytophagales</taxon>
        <taxon>Hymenobacteraceae</taxon>
        <taxon>Pontibacter</taxon>
    </lineage>
</organism>
<dbReference type="InterPro" id="IPR002023">
    <property type="entry name" value="NuoE-like"/>
</dbReference>
<dbReference type="CDD" id="cd03064">
    <property type="entry name" value="TRX_Fd_NuoE"/>
    <property type="match status" value="1"/>
</dbReference>
<evidence type="ECO:0000256" key="5">
    <source>
        <dbReference type="ARBA" id="ARBA00023014"/>
    </source>
</evidence>
<dbReference type="InterPro" id="IPR041921">
    <property type="entry name" value="NuoE_N"/>
</dbReference>
<sequence length="179" mass="20281">MAETINEVKFSDAAMAEIQRYISHYPEGRHKSALLPILHIAQAEFGGWVSPEVMDKVAEILDIQPIEVYEVATFYTMFNLKPVGKHVLEVCRTGPCCLRGADELINTLKRKLNIEEGETSADGMFTLKPVECLASCGTGPMLQVRELFYENIDSEERVDEFLAMMRQKEHETPVWAQQS</sequence>
<dbReference type="InterPro" id="IPR042128">
    <property type="entry name" value="NuoE_dom"/>
</dbReference>
<dbReference type="PIRSF" id="PIRSF000216">
    <property type="entry name" value="NADH_DH_24kDa"/>
    <property type="match status" value="1"/>
</dbReference>
<feature type="binding site" evidence="7">
    <location>
        <position position="136"/>
    </location>
    <ligand>
        <name>[2Fe-2S] cluster</name>
        <dbReference type="ChEBI" id="CHEBI:190135"/>
    </ligand>
</feature>
<dbReference type="SUPFAM" id="SSF52833">
    <property type="entry name" value="Thioredoxin-like"/>
    <property type="match status" value="1"/>
</dbReference>
<comment type="caution">
    <text evidence="8">The sequence shown here is derived from an EMBL/GenBank/DDBJ whole genome shotgun (WGS) entry which is preliminary data.</text>
</comment>
<dbReference type="GO" id="GO:0051537">
    <property type="term" value="F:2 iron, 2 sulfur cluster binding"/>
    <property type="evidence" value="ECO:0007669"/>
    <property type="project" value="UniProtKB-KW"/>
</dbReference>
<proteinExistence type="inferred from homology"/>
<evidence type="ECO:0000256" key="1">
    <source>
        <dbReference type="ARBA" id="ARBA00010643"/>
    </source>
</evidence>
<comment type="cofactor">
    <cofactor evidence="7">
        <name>[2Fe-2S] cluster</name>
        <dbReference type="ChEBI" id="CHEBI:190135"/>
    </cofactor>
    <text evidence="7">Binds 1 [2Fe-2S] cluster.</text>
</comment>
<evidence type="ECO:0000256" key="6">
    <source>
        <dbReference type="ARBA" id="ARBA00034078"/>
    </source>
</evidence>
<evidence type="ECO:0000313" key="8">
    <source>
        <dbReference type="EMBL" id="RDV13282.1"/>
    </source>
</evidence>
<dbReference type="Gene3D" id="1.10.10.1590">
    <property type="entry name" value="NADH-quinone oxidoreductase subunit E"/>
    <property type="match status" value="1"/>
</dbReference>
<evidence type="ECO:0000256" key="4">
    <source>
        <dbReference type="ARBA" id="ARBA00023004"/>
    </source>
</evidence>
<keyword evidence="3 7" id="KW-0479">Metal-binding</keyword>
<feature type="binding site" evidence="7">
    <location>
        <position position="96"/>
    </location>
    <ligand>
        <name>[2Fe-2S] cluster</name>
        <dbReference type="ChEBI" id="CHEBI:190135"/>
    </ligand>
</feature>
<comment type="similarity">
    <text evidence="1">Belongs to the complex I 24 kDa subunit family.</text>
</comment>
<accession>A0A3D8L8G9</accession>
<dbReference type="RefSeq" id="WP_115567492.1">
    <property type="nucleotide sequence ID" value="NZ_QRGR01000026.1"/>
</dbReference>
<keyword evidence="5 7" id="KW-0411">Iron-sulfur</keyword>
<dbReference type="PANTHER" id="PTHR10371:SF3">
    <property type="entry name" value="NADH DEHYDROGENASE [UBIQUINONE] FLAVOPROTEIN 2, MITOCHONDRIAL"/>
    <property type="match status" value="1"/>
</dbReference>
<dbReference type="FunFam" id="1.10.10.1590:FF:000001">
    <property type="entry name" value="NADH-quinone oxidoreductase subunit E"/>
    <property type="match status" value="1"/>
</dbReference>
<dbReference type="NCBIfam" id="TIGR01958">
    <property type="entry name" value="nuoE_fam"/>
    <property type="match status" value="1"/>
</dbReference>
<dbReference type="GO" id="GO:0046872">
    <property type="term" value="F:metal ion binding"/>
    <property type="evidence" value="ECO:0007669"/>
    <property type="project" value="UniProtKB-KW"/>
</dbReference>
<comment type="cofactor">
    <cofactor evidence="6">
        <name>[2Fe-2S] cluster</name>
        <dbReference type="ChEBI" id="CHEBI:190135"/>
    </cofactor>
</comment>
<dbReference type="AlphaFoldDB" id="A0A3D8L8G9"/>
<dbReference type="OrthoDB" id="9807941at2"/>
<feature type="binding site" evidence="7">
    <location>
        <position position="91"/>
    </location>
    <ligand>
        <name>[2Fe-2S] cluster</name>
        <dbReference type="ChEBI" id="CHEBI:190135"/>
    </ligand>
</feature>
<dbReference type="PROSITE" id="PS01099">
    <property type="entry name" value="COMPLEX1_24K"/>
    <property type="match status" value="1"/>
</dbReference>
<keyword evidence="9" id="KW-1185">Reference proteome</keyword>
<dbReference type="InterPro" id="IPR036249">
    <property type="entry name" value="Thioredoxin-like_sf"/>
</dbReference>
<dbReference type="GO" id="GO:0003954">
    <property type="term" value="F:NADH dehydrogenase activity"/>
    <property type="evidence" value="ECO:0007669"/>
    <property type="project" value="TreeGrafter"/>
</dbReference>
<protein>
    <submittedName>
        <fullName evidence="8">NAD(P)H-dependent oxidoreductase subunit E</fullName>
    </submittedName>
</protein>
<dbReference type="Pfam" id="PF01257">
    <property type="entry name" value="2Fe-2S_thioredx"/>
    <property type="match status" value="1"/>
</dbReference>
<feature type="binding site" evidence="7">
    <location>
        <position position="132"/>
    </location>
    <ligand>
        <name>[2Fe-2S] cluster</name>
        <dbReference type="ChEBI" id="CHEBI:190135"/>
    </ligand>
</feature>
<keyword evidence="4 7" id="KW-0408">Iron</keyword>
<evidence type="ECO:0000256" key="3">
    <source>
        <dbReference type="ARBA" id="ARBA00022723"/>
    </source>
</evidence>
<keyword evidence="2 7" id="KW-0001">2Fe-2S</keyword>
<reference evidence="9" key="1">
    <citation type="submission" date="2018-08" db="EMBL/GenBank/DDBJ databases">
        <authorList>
            <person name="Liu Z.-W."/>
            <person name="Du Z.-J."/>
        </authorList>
    </citation>
    <scope>NUCLEOTIDE SEQUENCE [LARGE SCALE GENOMIC DNA]</scope>
    <source>
        <strain evidence="9">H4X</strain>
    </source>
</reference>
<dbReference type="Proteomes" id="UP000256708">
    <property type="component" value="Unassembled WGS sequence"/>
</dbReference>
<gene>
    <name evidence="8" type="ORF">DXT99_20640</name>
</gene>
<dbReference type="Gene3D" id="3.40.30.10">
    <property type="entry name" value="Glutaredoxin"/>
    <property type="match status" value="1"/>
</dbReference>
<dbReference type="EMBL" id="QRGR01000026">
    <property type="protein sequence ID" value="RDV13282.1"/>
    <property type="molecule type" value="Genomic_DNA"/>
</dbReference>
<evidence type="ECO:0000256" key="2">
    <source>
        <dbReference type="ARBA" id="ARBA00022714"/>
    </source>
</evidence>
<evidence type="ECO:0000313" key="9">
    <source>
        <dbReference type="Proteomes" id="UP000256708"/>
    </source>
</evidence>
<dbReference type="PANTHER" id="PTHR10371">
    <property type="entry name" value="NADH DEHYDROGENASE UBIQUINONE FLAVOPROTEIN 2, MITOCHONDRIAL"/>
    <property type="match status" value="1"/>
</dbReference>